<dbReference type="InterPro" id="IPR029063">
    <property type="entry name" value="SAM-dependent_MTases_sf"/>
</dbReference>
<evidence type="ECO:0000256" key="1">
    <source>
        <dbReference type="ARBA" id="ARBA00022603"/>
    </source>
</evidence>
<sequence>MHDRSSDESVVRALEFYSGIGGLHLALKRSQVPGVVVQAFDWDQNAAKVYNANHGPSLAIKKDILTLSASFLASYRANLWILSPACQPYTVLNPNAQGILDPRAKSFLHLIQDILPKLAVMRAHPTHLLIENVGGFEGSITRQILLSQLHSLGYTTVEFLLTPLQFGIPNSRLRYYLLAKISPYSDSPFTVQPEITYRYIPSRVQRSITALSTRTVPQMNAEMQLADDLNVAEICHYLDEDSLSLLDPHPHAVPDRVLEKWGRLFDIVRPSAKRTCCFTRGYTQLVERAGSIIQMNPDLDTGKTFDAFLAAQDAGMPDAISILRPLRLRYFTPSELLRIFHFNPPLHTKAIHLPSMDLSSAHNAMLIESDVDHPQCNSTSGPDFIWPDDITNKTKYRLIGNSVNVHVVTELIDFLYEDWGSESSLS</sequence>
<dbReference type="SUPFAM" id="SSF53335">
    <property type="entry name" value="S-adenosyl-L-methionine-dependent methyltransferases"/>
    <property type="match status" value="1"/>
</dbReference>
<dbReference type="EC" id="2.1.1.204" evidence="4"/>
<dbReference type="PROSITE" id="PS00095">
    <property type="entry name" value="C5_MTASE_2"/>
    <property type="match status" value="1"/>
</dbReference>
<evidence type="ECO:0000256" key="3">
    <source>
        <dbReference type="ARBA" id="ARBA00022691"/>
    </source>
</evidence>
<keyword evidence="3 7" id="KW-0949">S-adenosyl-L-methionine</keyword>
<evidence type="ECO:0000256" key="7">
    <source>
        <dbReference type="PROSITE-ProRule" id="PRU01016"/>
    </source>
</evidence>
<dbReference type="Gene3D" id="3.90.120.10">
    <property type="entry name" value="DNA Methylase, subunit A, domain 2"/>
    <property type="match status" value="1"/>
</dbReference>
<name>A0AA38UJI3_9AGAR</name>
<dbReference type="InterPro" id="IPR050750">
    <property type="entry name" value="C5-MTase"/>
</dbReference>
<comment type="similarity">
    <text evidence="7">Belongs to the class I-like SAM-binding methyltransferase superfamily. C5-methyltransferase family.</text>
</comment>
<dbReference type="GO" id="GO:0005634">
    <property type="term" value="C:nucleus"/>
    <property type="evidence" value="ECO:0007669"/>
    <property type="project" value="TreeGrafter"/>
</dbReference>
<dbReference type="InterPro" id="IPR031303">
    <property type="entry name" value="C5_meth_CS"/>
</dbReference>
<dbReference type="Pfam" id="PF00145">
    <property type="entry name" value="DNA_methylase"/>
    <property type="match status" value="1"/>
</dbReference>
<dbReference type="GO" id="GO:0008168">
    <property type="term" value="F:methyltransferase activity"/>
    <property type="evidence" value="ECO:0007669"/>
    <property type="project" value="UniProtKB-KW"/>
</dbReference>
<evidence type="ECO:0000256" key="5">
    <source>
        <dbReference type="ARBA" id="ARBA00039681"/>
    </source>
</evidence>
<dbReference type="PANTHER" id="PTHR46098">
    <property type="entry name" value="TRNA (CYTOSINE(38)-C(5))-METHYLTRANSFERASE"/>
    <property type="match status" value="1"/>
</dbReference>
<reference evidence="8" key="1">
    <citation type="submission" date="2022-08" db="EMBL/GenBank/DDBJ databases">
        <authorList>
            <consortium name="DOE Joint Genome Institute"/>
            <person name="Min B."/>
            <person name="Riley R."/>
            <person name="Sierra-Patev S."/>
            <person name="Naranjo-Ortiz M."/>
            <person name="Looney B."/>
            <person name="Konkel Z."/>
            <person name="Slot J.C."/>
            <person name="Sakamoto Y."/>
            <person name="Steenwyk J.L."/>
            <person name="Rokas A."/>
            <person name="Carro J."/>
            <person name="Camarero S."/>
            <person name="Ferreira P."/>
            <person name="Molpeceres G."/>
            <person name="Ruiz-Duenas F.J."/>
            <person name="Serrano A."/>
            <person name="Henrissat B."/>
            <person name="Drula E."/>
            <person name="Hughes K.W."/>
            <person name="Mata J.L."/>
            <person name="Ishikawa N.K."/>
            <person name="Vargas-Isla R."/>
            <person name="Ushijima S."/>
            <person name="Smith C.A."/>
            <person name="Ahrendt S."/>
            <person name="Andreopoulos W."/>
            <person name="He G."/>
            <person name="Labutti K."/>
            <person name="Lipzen A."/>
            <person name="Ng V."/>
            <person name="Sandor L."/>
            <person name="Barry K."/>
            <person name="Martinez A.T."/>
            <person name="Xiao Y."/>
            <person name="Gibbons J.G."/>
            <person name="Terashima K."/>
            <person name="Hibbett D.S."/>
            <person name="Grigoriev I.V."/>
        </authorList>
    </citation>
    <scope>NUCLEOTIDE SEQUENCE</scope>
    <source>
        <strain evidence="8">TFB9207</strain>
    </source>
</reference>
<dbReference type="GO" id="GO:0032259">
    <property type="term" value="P:methylation"/>
    <property type="evidence" value="ECO:0007669"/>
    <property type="project" value="UniProtKB-KW"/>
</dbReference>
<evidence type="ECO:0000256" key="6">
    <source>
        <dbReference type="ARBA" id="ARBA00042810"/>
    </source>
</evidence>
<evidence type="ECO:0000256" key="4">
    <source>
        <dbReference type="ARBA" id="ARBA00039081"/>
    </source>
</evidence>
<dbReference type="PROSITE" id="PS51679">
    <property type="entry name" value="SAM_MT_C5"/>
    <property type="match status" value="1"/>
</dbReference>
<keyword evidence="2 7" id="KW-0808">Transferase</keyword>
<proteinExistence type="inferred from homology"/>
<dbReference type="AlphaFoldDB" id="A0AA38UJI3"/>
<organism evidence="8 9">
    <name type="scientific">Lentinula raphanica</name>
    <dbReference type="NCBI Taxonomy" id="153919"/>
    <lineage>
        <taxon>Eukaryota</taxon>
        <taxon>Fungi</taxon>
        <taxon>Dikarya</taxon>
        <taxon>Basidiomycota</taxon>
        <taxon>Agaricomycotina</taxon>
        <taxon>Agaricomycetes</taxon>
        <taxon>Agaricomycetidae</taxon>
        <taxon>Agaricales</taxon>
        <taxon>Marasmiineae</taxon>
        <taxon>Omphalotaceae</taxon>
        <taxon>Lentinula</taxon>
    </lineage>
</organism>
<dbReference type="EMBL" id="MU805972">
    <property type="protein sequence ID" value="KAJ3843614.1"/>
    <property type="molecule type" value="Genomic_DNA"/>
</dbReference>
<evidence type="ECO:0000313" key="8">
    <source>
        <dbReference type="EMBL" id="KAJ3843614.1"/>
    </source>
</evidence>
<accession>A0AA38UJI3</accession>
<feature type="active site" evidence="7">
    <location>
        <position position="86"/>
    </location>
</feature>
<keyword evidence="1 7" id="KW-0489">Methyltransferase</keyword>
<dbReference type="Proteomes" id="UP001163846">
    <property type="component" value="Unassembled WGS sequence"/>
</dbReference>
<dbReference type="PRINTS" id="PR00105">
    <property type="entry name" value="C5METTRFRASE"/>
</dbReference>
<evidence type="ECO:0000256" key="2">
    <source>
        <dbReference type="ARBA" id="ARBA00022679"/>
    </source>
</evidence>
<evidence type="ECO:0000313" key="9">
    <source>
        <dbReference type="Proteomes" id="UP001163846"/>
    </source>
</evidence>
<dbReference type="PANTHER" id="PTHR46098:SF1">
    <property type="entry name" value="TRNA (CYTOSINE(38)-C(5))-METHYLTRANSFERASE"/>
    <property type="match status" value="1"/>
</dbReference>
<keyword evidence="9" id="KW-1185">Reference proteome</keyword>
<dbReference type="InterPro" id="IPR001525">
    <property type="entry name" value="C5_MeTfrase"/>
</dbReference>
<protein>
    <recommendedName>
        <fullName evidence="5">tRNA (cytosine(38)-C(5))-methyltransferase</fullName>
        <ecNumber evidence="4">2.1.1.204</ecNumber>
    </recommendedName>
    <alternativeName>
        <fullName evidence="6">DNA (cytosine-5)-methyltransferase-like protein 2</fullName>
    </alternativeName>
</protein>
<gene>
    <name evidence="8" type="ORF">F5878DRAFT_688893</name>
</gene>
<comment type="caution">
    <text evidence="8">The sequence shown here is derived from an EMBL/GenBank/DDBJ whole genome shotgun (WGS) entry which is preliminary data.</text>
</comment>
<dbReference type="Gene3D" id="3.40.50.150">
    <property type="entry name" value="Vaccinia Virus protein VP39"/>
    <property type="match status" value="1"/>
</dbReference>